<evidence type="ECO:0000313" key="10">
    <source>
        <dbReference type="Proteomes" id="UP000053660"/>
    </source>
</evidence>
<keyword evidence="5" id="KW-0406">Ion transport</keyword>
<evidence type="ECO:0000256" key="4">
    <source>
        <dbReference type="ARBA" id="ARBA00022475"/>
    </source>
</evidence>
<dbReference type="EMBL" id="KN550734">
    <property type="protein sequence ID" value="KHJ93511.1"/>
    <property type="molecule type" value="Genomic_DNA"/>
</dbReference>
<dbReference type="FunFam" id="1.20.58.390:FF:000084">
    <property type="entry name" value="Glutamate-gated chloride channel subunit beta"/>
    <property type="match status" value="1"/>
</dbReference>
<dbReference type="SUPFAM" id="SSF63712">
    <property type="entry name" value="Nicotinic receptor ligand binding domain-like"/>
    <property type="match status" value="1"/>
</dbReference>
<keyword evidence="7" id="KW-1133">Transmembrane helix</keyword>
<feature type="domain" description="Neurotransmitter-gated ion-channel transmembrane" evidence="8">
    <location>
        <begin position="82"/>
        <end position="216"/>
    </location>
</feature>
<dbReference type="InterPro" id="IPR006028">
    <property type="entry name" value="GABAA/Glycine_rcpt"/>
</dbReference>
<keyword evidence="3" id="KW-0813">Transport</keyword>
<sequence>MDVQTCALYLASYAFTTDDIVYHWRHGIPVEYHPMLNTSLPNFSLEPVETARCSSSTTTGEYSCIQAIFTMKRMFSYYLAQVYVPSTLLVVVSWVSFWLDRSAVPARITLGVTTLLTMTTQAASINNSLPAVSYIKAVDVWIGGCLAFIFATVLEYAYVSYRASMIKCEKETAHEKRCPAACQVADPKKSTSSPRKDSRGADKFEQQALLKEKTAELENAPFGLGWWQKWKYGADLPKMIDLRSRIIFPVLFLVFNVAYWTWCSTL</sequence>
<proteinExistence type="predicted"/>
<evidence type="ECO:0000256" key="1">
    <source>
        <dbReference type="ARBA" id="ARBA00004141"/>
    </source>
</evidence>
<dbReference type="GO" id="GO:0004888">
    <property type="term" value="F:transmembrane signaling receptor activity"/>
    <property type="evidence" value="ECO:0007669"/>
    <property type="project" value="InterPro"/>
</dbReference>
<dbReference type="Gene3D" id="1.20.58.390">
    <property type="entry name" value="Neurotransmitter-gated ion-channel transmembrane domain"/>
    <property type="match status" value="1"/>
</dbReference>
<dbReference type="Pfam" id="PF02932">
    <property type="entry name" value="Neur_chan_memb"/>
    <property type="match status" value="1"/>
</dbReference>
<evidence type="ECO:0000256" key="5">
    <source>
        <dbReference type="ARBA" id="ARBA00023065"/>
    </source>
</evidence>
<dbReference type="SUPFAM" id="SSF90112">
    <property type="entry name" value="Neurotransmitter-gated ion-channel transmembrane pore"/>
    <property type="match status" value="1"/>
</dbReference>
<feature type="transmembrane region" description="Helical" evidence="7">
    <location>
        <begin position="246"/>
        <end position="262"/>
    </location>
</feature>
<comment type="subcellular location">
    <subcellularLocation>
        <location evidence="2">Cell membrane</location>
    </subcellularLocation>
    <subcellularLocation>
        <location evidence="1">Membrane</location>
        <topology evidence="1">Multi-pass membrane protein</topology>
    </subcellularLocation>
</comment>
<dbReference type="PANTHER" id="PTHR18945">
    <property type="entry name" value="NEUROTRANSMITTER GATED ION CHANNEL"/>
    <property type="match status" value="1"/>
</dbReference>
<evidence type="ECO:0000256" key="2">
    <source>
        <dbReference type="ARBA" id="ARBA00004236"/>
    </source>
</evidence>
<dbReference type="GO" id="GO:0005230">
    <property type="term" value="F:extracellular ligand-gated monoatomic ion channel activity"/>
    <property type="evidence" value="ECO:0007669"/>
    <property type="project" value="InterPro"/>
</dbReference>
<dbReference type="InterPro" id="IPR006201">
    <property type="entry name" value="Neur_channel"/>
</dbReference>
<dbReference type="CDD" id="cd19049">
    <property type="entry name" value="LGIC_TM_anion"/>
    <property type="match status" value="1"/>
</dbReference>
<dbReference type="InterPro" id="IPR038050">
    <property type="entry name" value="Neuro_actylchol_rec"/>
</dbReference>
<dbReference type="InterPro" id="IPR006029">
    <property type="entry name" value="Neurotrans-gated_channel_TM"/>
</dbReference>
<accession>A0A0B1TBI6</accession>
<dbReference type="OrthoDB" id="442503at2759"/>
<dbReference type="InterPro" id="IPR036734">
    <property type="entry name" value="Neur_chan_lig-bd_sf"/>
</dbReference>
<dbReference type="PRINTS" id="PR00253">
    <property type="entry name" value="GABAARECEPTR"/>
</dbReference>
<keyword evidence="6" id="KW-0407">Ion channel</keyword>
<protein>
    <submittedName>
        <fullName evidence="9">Neurotransmitter-gated ion-channel transmembrane region</fullName>
    </submittedName>
</protein>
<keyword evidence="10" id="KW-1185">Reference proteome</keyword>
<dbReference type="InterPro" id="IPR036719">
    <property type="entry name" value="Neuro-gated_channel_TM_sf"/>
</dbReference>
<evidence type="ECO:0000313" key="9">
    <source>
        <dbReference type="EMBL" id="KHJ93511.1"/>
    </source>
</evidence>
<dbReference type="AlphaFoldDB" id="A0A0B1TBI6"/>
<evidence type="ECO:0000259" key="8">
    <source>
        <dbReference type="Pfam" id="PF02932"/>
    </source>
</evidence>
<organism evidence="9 10">
    <name type="scientific">Oesophagostomum dentatum</name>
    <name type="common">Nodular worm</name>
    <dbReference type="NCBI Taxonomy" id="61180"/>
    <lineage>
        <taxon>Eukaryota</taxon>
        <taxon>Metazoa</taxon>
        <taxon>Ecdysozoa</taxon>
        <taxon>Nematoda</taxon>
        <taxon>Chromadorea</taxon>
        <taxon>Rhabditida</taxon>
        <taxon>Rhabditina</taxon>
        <taxon>Rhabditomorpha</taxon>
        <taxon>Strongyloidea</taxon>
        <taxon>Strongylidae</taxon>
        <taxon>Oesophagostomum</taxon>
    </lineage>
</organism>
<keyword evidence="7 9" id="KW-0812">Transmembrane</keyword>
<keyword evidence="7" id="KW-0472">Membrane</keyword>
<feature type="transmembrane region" description="Helical" evidence="7">
    <location>
        <begin position="140"/>
        <end position="159"/>
    </location>
</feature>
<dbReference type="GO" id="GO:0005886">
    <property type="term" value="C:plasma membrane"/>
    <property type="evidence" value="ECO:0007669"/>
    <property type="project" value="UniProtKB-SubCell"/>
</dbReference>
<evidence type="ECO:0000256" key="7">
    <source>
        <dbReference type="SAM" id="Phobius"/>
    </source>
</evidence>
<gene>
    <name evidence="9" type="ORF">OESDEN_06576</name>
</gene>
<reference evidence="9 10" key="1">
    <citation type="submission" date="2014-03" db="EMBL/GenBank/DDBJ databases">
        <title>Draft genome of the hookworm Oesophagostomum dentatum.</title>
        <authorList>
            <person name="Mitreva M."/>
        </authorList>
    </citation>
    <scope>NUCLEOTIDE SEQUENCE [LARGE SCALE GENOMIC DNA]</scope>
    <source>
        <strain evidence="9 10">OD-Hann</strain>
    </source>
</reference>
<dbReference type="Proteomes" id="UP000053660">
    <property type="component" value="Unassembled WGS sequence"/>
</dbReference>
<evidence type="ECO:0000256" key="3">
    <source>
        <dbReference type="ARBA" id="ARBA00022448"/>
    </source>
</evidence>
<feature type="transmembrane region" description="Helical" evidence="7">
    <location>
        <begin position="75"/>
        <end position="97"/>
    </location>
</feature>
<name>A0A0B1TBI6_OESDE</name>
<dbReference type="Gene3D" id="2.70.170.10">
    <property type="entry name" value="Neurotransmitter-gated ion-channel ligand-binding domain"/>
    <property type="match status" value="1"/>
</dbReference>
<keyword evidence="4" id="KW-1003">Cell membrane</keyword>
<evidence type="ECO:0000256" key="6">
    <source>
        <dbReference type="ARBA" id="ARBA00023303"/>
    </source>
</evidence>